<sequence length="324" mass="34908">MTSTAPTTTRQPSLDEPDPAPPPPVDKRIKALRRFAVSITVFNIAGHTVLGFEQSPITPVAAVLTSYAVAFLLEFLDSRARDVRPAYLGGTQAAVNFLLPAHITALACAMLLYGNSSLWPYLFAVVVANTSKYVVRIQVAGRLRHVLNPSNFGIVVTLLLFPWVGIAPPYHFTNFPTGTVDWLIPLGVLILGTMINAKLTGKVPLILGWVGGFAAQAVLRWLLLDHSLVAALLPMTGVAFVLYTNYMITDPGTTPVKSRNQALFGACTALVYGVLVVSGVVFGLFFALVITCVLRGAVLLLARAAATRERPAPVRERQPLDPVR</sequence>
<gene>
    <name evidence="3" type="ORF">SAMN05216215_1001155</name>
</gene>
<keyword evidence="2" id="KW-0472">Membrane</keyword>
<feature type="transmembrane region" description="Helical" evidence="2">
    <location>
        <begin position="229"/>
        <end position="248"/>
    </location>
</feature>
<evidence type="ECO:0000313" key="3">
    <source>
        <dbReference type="EMBL" id="SDW08592.1"/>
    </source>
</evidence>
<protein>
    <recommendedName>
        <fullName evidence="5">Enediyne biosynthesis protein UnbU</fullName>
    </recommendedName>
</protein>
<dbReference type="STRING" id="418495.SAMN05216215_1001155"/>
<feature type="transmembrane region" description="Helical" evidence="2">
    <location>
        <begin position="182"/>
        <end position="199"/>
    </location>
</feature>
<feature type="transmembrane region" description="Helical" evidence="2">
    <location>
        <begin position="31"/>
        <end position="50"/>
    </location>
</feature>
<keyword evidence="2" id="KW-0812">Transmembrane</keyword>
<feature type="compositionally biased region" description="Polar residues" evidence="1">
    <location>
        <begin position="1"/>
        <end position="11"/>
    </location>
</feature>
<feature type="transmembrane region" description="Helical" evidence="2">
    <location>
        <begin position="147"/>
        <end position="170"/>
    </location>
</feature>
<organism evidence="3 4">
    <name type="scientific">Saccharopolyspora shandongensis</name>
    <dbReference type="NCBI Taxonomy" id="418495"/>
    <lineage>
        <taxon>Bacteria</taxon>
        <taxon>Bacillati</taxon>
        <taxon>Actinomycetota</taxon>
        <taxon>Actinomycetes</taxon>
        <taxon>Pseudonocardiales</taxon>
        <taxon>Pseudonocardiaceae</taxon>
        <taxon>Saccharopolyspora</taxon>
    </lineage>
</organism>
<evidence type="ECO:0000256" key="2">
    <source>
        <dbReference type="SAM" id="Phobius"/>
    </source>
</evidence>
<keyword evidence="4" id="KW-1185">Reference proteome</keyword>
<evidence type="ECO:0000313" key="4">
    <source>
        <dbReference type="Proteomes" id="UP000199529"/>
    </source>
</evidence>
<name>A0A1H2QN57_9PSEU</name>
<dbReference type="AlphaFoldDB" id="A0A1H2QN57"/>
<dbReference type="RefSeq" id="WP_218157173.1">
    <property type="nucleotide sequence ID" value="NZ_FNOK01000001.1"/>
</dbReference>
<dbReference type="EMBL" id="FNOK01000001">
    <property type="protein sequence ID" value="SDW08592.1"/>
    <property type="molecule type" value="Genomic_DNA"/>
</dbReference>
<feature type="region of interest" description="Disordered" evidence="1">
    <location>
        <begin position="1"/>
        <end position="25"/>
    </location>
</feature>
<reference evidence="4" key="1">
    <citation type="submission" date="2016-10" db="EMBL/GenBank/DDBJ databases">
        <authorList>
            <person name="Varghese N."/>
            <person name="Submissions S."/>
        </authorList>
    </citation>
    <scope>NUCLEOTIDE SEQUENCE [LARGE SCALE GENOMIC DNA]</scope>
    <source>
        <strain evidence="4">CGMCC 4.3530</strain>
    </source>
</reference>
<keyword evidence="2" id="KW-1133">Transmembrane helix</keyword>
<accession>A0A1H2QN57</accession>
<proteinExistence type="predicted"/>
<evidence type="ECO:0008006" key="5">
    <source>
        <dbReference type="Google" id="ProtNLM"/>
    </source>
</evidence>
<dbReference type="Proteomes" id="UP000199529">
    <property type="component" value="Unassembled WGS sequence"/>
</dbReference>
<feature type="transmembrane region" description="Helical" evidence="2">
    <location>
        <begin position="206"/>
        <end position="223"/>
    </location>
</feature>
<evidence type="ECO:0000256" key="1">
    <source>
        <dbReference type="SAM" id="MobiDB-lite"/>
    </source>
</evidence>